<protein>
    <submittedName>
        <fullName evidence="1">Uncharacterized protein</fullName>
    </submittedName>
</protein>
<proteinExistence type="predicted"/>
<dbReference type="AlphaFoldDB" id="A0A495EDT0"/>
<evidence type="ECO:0000313" key="2">
    <source>
        <dbReference type="Proteomes" id="UP000269412"/>
    </source>
</evidence>
<sequence>MTSIILGIITILVWLFASTELHSVENNKKNIKKVVVENNKDIQRVLFRNTNHEL</sequence>
<comment type="caution">
    <text evidence="1">The sequence shown here is derived from an EMBL/GenBank/DDBJ whole genome shotgun (WGS) entry which is preliminary data.</text>
</comment>
<dbReference type="EMBL" id="RBIQ01000007">
    <property type="protein sequence ID" value="RKR15080.1"/>
    <property type="molecule type" value="Genomic_DNA"/>
</dbReference>
<accession>A0A495EDT0</accession>
<dbReference type="Proteomes" id="UP000269412">
    <property type="component" value="Unassembled WGS sequence"/>
</dbReference>
<name>A0A495EDT0_9FLAO</name>
<organism evidence="1 2">
    <name type="scientific">Maribacter vaceletii</name>
    <dbReference type="NCBI Taxonomy" id="1206816"/>
    <lineage>
        <taxon>Bacteria</taxon>
        <taxon>Pseudomonadati</taxon>
        <taxon>Bacteroidota</taxon>
        <taxon>Flavobacteriia</taxon>
        <taxon>Flavobacteriales</taxon>
        <taxon>Flavobacteriaceae</taxon>
        <taxon>Maribacter</taxon>
    </lineage>
</organism>
<keyword evidence="2" id="KW-1185">Reference proteome</keyword>
<gene>
    <name evidence="1" type="ORF">CLV91_1162</name>
</gene>
<evidence type="ECO:0000313" key="1">
    <source>
        <dbReference type="EMBL" id="RKR15080.1"/>
    </source>
</evidence>
<reference evidence="1 2" key="1">
    <citation type="submission" date="2018-10" db="EMBL/GenBank/DDBJ databases">
        <title>Genomic Encyclopedia of Archaeal and Bacterial Type Strains, Phase II (KMG-II): from individual species to whole genera.</title>
        <authorList>
            <person name="Goeker M."/>
        </authorList>
    </citation>
    <scope>NUCLEOTIDE SEQUENCE [LARGE SCALE GENOMIC DNA]</scope>
    <source>
        <strain evidence="1 2">DSM 25230</strain>
    </source>
</reference>